<dbReference type="InterPro" id="IPR001509">
    <property type="entry name" value="Epimerase_deHydtase"/>
</dbReference>
<sequence length="364" mass="39936">MGAADRELRAVLLKGSKAKMVNIFITGATGYIGGDTLYELYNKHPEYSYTALVRTPEKGKSVTDKFPKVKIVQGDNDSSDLLKEEASKADIVIHTADASDHEGAAKAIAEGLASGHNASKPGYWLHTGGTGILTYFDSSADKFGEHTDKVFDDLDGVDELINLPKEAFHKNVDEIVINAGTNAGNAVKTAIVCPPTIYGDGRGPSLTRGRQVYELAKSVLEIQAGPLIGGGKAMWNNVHVHDLSRAFVLLVEEAAKNNTDPKLWGSNGYYFTENGEHVWGELSKVVAESAKQQGFLKEVKMEQMDMETAKKTAGFEAVSWGWNSRGKARRFKEVLGWKPQERSIEDEVPTIVKNEHERLQQEKK</sequence>
<feature type="domain" description="NAD-dependent epimerase/dehydratase" evidence="1">
    <location>
        <begin position="23"/>
        <end position="256"/>
    </location>
</feature>
<name>A0A4S8SLM3_AURPU</name>
<dbReference type="GO" id="GO:0004029">
    <property type="term" value="F:aldehyde dehydrogenase (NAD+) activity"/>
    <property type="evidence" value="ECO:0007669"/>
    <property type="project" value="TreeGrafter"/>
</dbReference>
<comment type="caution">
    <text evidence="2">The sequence shown here is derived from an EMBL/GenBank/DDBJ whole genome shotgun (WGS) entry which is preliminary data.</text>
</comment>
<protein>
    <submittedName>
        <fullName evidence="2">NAD(P)-binding protein</fullName>
    </submittedName>
</protein>
<organism evidence="2 3">
    <name type="scientific">Aureobasidium pullulans</name>
    <name type="common">Black yeast</name>
    <name type="synonym">Pullularia pullulans</name>
    <dbReference type="NCBI Taxonomy" id="5580"/>
    <lineage>
        <taxon>Eukaryota</taxon>
        <taxon>Fungi</taxon>
        <taxon>Dikarya</taxon>
        <taxon>Ascomycota</taxon>
        <taxon>Pezizomycotina</taxon>
        <taxon>Dothideomycetes</taxon>
        <taxon>Dothideomycetidae</taxon>
        <taxon>Dothideales</taxon>
        <taxon>Saccotheciaceae</taxon>
        <taxon>Aureobasidium</taxon>
    </lineage>
</organism>
<dbReference type="EMBL" id="QZAF01000141">
    <property type="protein sequence ID" value="THV71734.1"/>
    <property type="molecule type" value="Genomic_DNA"/>
</dbReference>
<proteinExistence type="predicted"/>
<gene>
    <name evidence="2" type="ORF">D6D28_04234</name>
</gene>
<dbReference type="AlphaFoldDB" id="A0A4S8SLM3"/>
<dbReference type="SUPFAM" id="SSF51735">
    <property type="entry name" value="NAD(P)-binding Rossmann-fold domains"/>
    <property type="match status" value="1"/>
</dbReference>
<reference evidence="2 3" key="1">
    <citation type="submission" date="2018-10" db="EMBL/GenBank/DDBJ databases">
        <title>Fifty Aureobasidium pullulans genomes reveal a recombining polyextremotolerant generalist.</title>
        <authorList>
            <person name="Gostincar C."/>
            <person name="Turk M."/>
            <person name="Zajc J."/>
            <person name="Gunde-Cimerman N."/>
        </authorList>
    </citation>
    <scope>NUCLEOTIDE SEQUENCE [LARGE SCALE GENOMIC DNA]</scope>
    <source>
        <strain evidence="2 3">EXF-11900</strain>
    </source>
</reference>
<dbReference type="GO" id="GO:0005737">
    <property type="term" value="C:cytoplasm"/>
    <property type="evidence" value="ECO:0007669"/>
    <property type="project" value="TreeGrafter"/>
</dbReference>
<dbReference type="PANTHER" id="PTHR48079">
    <property type="entry name" value="PROTEIN YEEZ"/>
    <property type="match status" value="1"/>
</dbReference>
<accession>A0A4S8SLM3</accession>
<dbReference type="Proteomes" id="UP000304951">
    <property type="component" value="Unassembled WGS sequence"/>
</dbReference>
<dbReference type="Gene3D" id="3.40.50.720">
    <property type="entry name" value="NAD(P)-binding Rossmann-like Domain"/>
    <property type="match status" value="1"/>
</dbReference>
<dbReference type="InterPro" id="IPR036291">
    <property type="entry name" value="NAD(P)-bd_dom_sf"/>
</dbReference>
<evidence type="ECO:0000313" key="2">
    <source>
        <dbReference type="EMBL" id="THV71734.1"/>
    </source>
</evidence>
<dbReference type="Pfam" id="PF01370">
    <property type="entry name" value="Epimerase"/>
    <property type="match status" value="1"/>
</dbReference>
<evidence type="ECO:0000259" key="1">
    <source>
        <dbReference type="Pfam" id="PF01370"/>
    </source>
</evidence>
<dbReference type="InterPro" id="IPR051783">
    <property type="entry name" value="NAD(P)-dependent_oxidoreduct"/>
</dbReference>
<evidence type="ECO:0000313" key="3">
    <source>
        <dbReference type="Proteomes" id="UP000304951"/>
    </source>
</evidence>
<dbReference type="PANTHER" id="PTHR48079:SF6">
    <property type="entry name" value="NAD(P)-BINDING DOMAIN-CONTAINING PROTEIN-RELATED"/>
    <property type="match status" value="1"/>
</dbReference>